<dbReference type="GO" id="GO:0003700">
    <property type="term" value="F:DNA-binding transcription factor activity"/>
    <property type="evidence" value="ECO:0007669"/>
    <property type="project" value="InterPro"/>
</dbReference>
<dbReference type="InterPro" id="IPR028082">
    <property type="entry name" value="Peripla_BP_I"/>
</dbReference>
<comment type="caution">
    <text evidence="5">The sequence shown here is derived from an EMBL/GenBank/DDBJ whole genome shotgun (WGS) entry which is preliminary data.</text>
</comment>
<dbReference type="InterPro" id="IPR018060">
    <property type="entry name" value="HTH_AraC"/>
</dbReference>
<evidence type="ECO:0000256" key="1">
    <source>
        <dbReference type="ARBA" id="ARBA00023015"/>
    </source>
</evidence>
<dbReference type="PANTHER" id="PTHR30146:SF109">
    <property type="entry name" value="HTH-TYPE TRANSCRIPTIONAL REGULATOR GALS"/>
    <property type="match status" value="1"/>
</dbReference>
<keyword evidence="6" id="KW-1185">Reference proteome</keyword>
<sequence length="398" mass="43173">MKPPGIQYQPVSGMVATKRPSLKSRDFPAAAAELPTRRIAARSAILVTLTMGDYDPRIHLGFIRAGRELGWNIQEIREFSQDFTTPWKLEAGDCSIRLFPADGFFTKESHGRAVSLPFAAAGAAAAKHLIALNYPHLAFFYSHPDQIRGRMFESFVRCCAEAGKEVIPLAGDLQSGLEACHRTLEMLKSLPLPCAVFAASDEDAAALINAAATIGISVPSQLAVLGCGDHEIARAKCHTGLCSIDLNHELAAYTTAKLFHHLLSGDAIAETNWTVKPGKLIERESSGKNGSHPGVSHVLARIEKDYSEPLAVPQLAREVGMSVRTLQRMYGAMTGSVIGEDLLIRRLNAASKLLKNSDLKLEAIAHMVGLGNANRLCRLFRARFGCTPNQCRMEPGAH</sequence>
<dbReference type="SMART" id="SM00342">
    <property type="entry name" value="HTH_ARAC"/>
    <property type="match status" value="1"/>
</dbReference>
<proteinExistence type="predicted"/>
<name>A0A934VTT0_9BACT</name>
<dbReference type="InterPro" id="IPR046335">
    <property type="entry name" value="LacI/GalR-like_sensor"/>
</dbReference>
<dbReference type="PANTHER" id="PTHR30146">
    <property type="entry name" value="LACI-RELATED TRANSCRIPTIONAL REPRESSOR"/>
    <property type="match status" value="1"/>
</dbReference>
<dbReference type="Pfam" id="PF13377">
    <property type="entry name" value="Peripla_BP_3"/>
    <property type="match status" value="1"/>
</dbReference>
<dbReference type="EMBL" id="JAENIJ010000006">
    <property type="protein sequence ID" value="MBK1881797.1"/>
    <property type="molecule type" value="Genomic_DNA"/>
</dbReference>
<feature type="domain" description="HTH araC/xylS-type" evidence="4">
    <location>
        <begin position="296"/>
        <end position="394"/>
    </location>
</feature>
<dbReference type="Pfam" id="PF12833">
    <property type="entry name" value="HTH_18"/>
    <property type="match status" value="1"/>
</dbReference>
<organism evidence="5 6">
    <name type="scientific">Luteolibacter pohnpeiensis</name>
    <dbReference type="NCBI Taxonomy" id="454153"/>
    <lineage>
        <taxon>Bacteria</taxon>
        <taxon>Pseudomonadati</taxon>
        <taxon>Verrucomicrobiota</taxon>
        <taxon>Verrucomicrobiia</taxon>
        <taxon>Verrucomicrobiales</taxon>
        <taxon>Verrucomicrobiaceae</taxon>
        <taxon>Luteolibacter</taxon>
    </lineage>
</organism>
<evidence type="ECO:0000259" key="4">
    <source>
        <dbReference type="PROSITE" id="PS01124"/>
    </source>
</evidence>
<dbReference type="GO" id="GO:0000976">
    <property type="term" value="F:transcription cis-regulatory region binding"/>
    <property type="evidence" value="ECO:0007669"/>
    <property type="project" value="TreeGrafter"/>
</dbReference>
<dbReference type="InterPro" id="IPR018062">
    <property type="entry name" value="HTH_AraC-typ_CS"/>
</dbReference>
<dbReference type="Gene3D" id="1.10.10.60">
    <property type="entry name" value="Homeodomain-like"/>
    <property type="match status" value="1"/>
</dbReference>
<dbReference type="PROSITE" id="PS00041">
    <property type="entry name" value="HTH_ARAC_FAMILY_1"/>
    <property type="match status" value="1"/>
</dbReference>
<keyword evidence="3" id="KW-0804">Transcription</keyword>
<evidence type="ECO:0000256" key="2">
    <source>
        <dbReference type="ARBA" id="ARBA00023125"/>
    </source>
</evidence>
<reference evidence="5" key="1">
    <citation type="submission" date="2021-01" db="EMBL/GenBank/DDBJ databases">
        <title>Modified the classification status of verrucomicrobia.</title>
        <authorList>
            <person name="Feng X."/>
        </authorList>
    </citation>
    <scope>NUCLEOTIDE SEQUENCE</scope>
    <source>
        <strain evidence="5">KCTC 22041</strain>
    </source>
</reference>
<dbReference type="PROSITE" id="PS01124">
    <property type="entry name" value="HTH_ARAC_FAMILY_2"/>
    <property type="match status" value="1"/>
</dbReference>
<evidence type="ECO:0000313" key="6">
    <source>
        <dbReference type="Proteomes" id="UP000603141"/>
    </source>
</evidence>
<dbReference type="RefSeq" id="WP_200268312.1">
    <property type="nucleotide sequence ID" value="NZ_JAENIJ010000006.1"/>
</dbReference>
<dbReference type="InterPro" id="IPR009057">
    <property type="entry name" value="Homeodomain-like_sf"/>
</dbReference>
<dbReference type="Proteomes" id="UP000603141">
    <property type="component" value="Unassembled WGS sequence"/>
</dbReference>
<dbReference type="AlphaFoldDB" id="A0A934VTT0"/>
<keyword evidence="2" id="KW-0238">DNA-binding</keyword>
<dbReference type="Gene3D" id="3.40.50.2300">
    <property type="match status" value="2"/>
</dbReference>
<evidence type="ECO:0000256" key="3">
    <source>
        <dbReference type="ARBA" id="ARBA00023163"/>
    </source>
</evidence>
<dbReference type="SUPFAM" id="SSF46689">
    <property type="entry name" value="Homeodomain-like"/>
    <property type="match status" value="1"/>
</dbReference>
<dbReference type="SUPFAM" id="SSF53822">
    <property type="entry name" value="Periplasmic binding protein-like I"/>
    <property type="match status" value="1"/>
</dbReference>
<keyword evidence="1" id="KW-0805">Transcription regulation</keyword>
<accession>A0A934VTT0</accession>
<gene>
    <name evidence="5" type="ORF">JIN85_05190</name>
</gene>
<protein>
    <submittedName>
        <fullName evidence="5">Substrate-binding domain-containing protein</fullName>
    </submittedName>
</protein>
<evidence type="ECO:0000313" key="5">
    <source>
        <dbReference type="EMBL" id="MBK1881797.1"/>
    </source>
</evidence>